<gene>
    <name evidence="1" type="ORF">XBW1_2709</name>
</gene>
<organism evidence="1 2">
    <name type="scientific">Xenorhabdus bovienii</name>
    <name type="common">Xenorhabdus nematophila subsp. bovienii</name>
    <dbReference type="NCBI Taxonomy" id="40576"/>
    <lineage>
        <taxon>Bacteria</taxon>
        <taxon>Pseudomonadati</taxon>
        <taxon>Pseudomonadota</taxon>
        <taxon>Gammaproteobacteria</taxon>
        <taxon>Enterobacterales</taxon>
        <taxon>Morganellaceae</taxon>
        <taxon>Xenorhabdus</taxon>
    </lineage>
</organism>
<protein>
    <submittedName>
        <fullName evidence="1">Uncharacterized protein</fullName>
    </submittedName>
</protein>
<name>A0A0B6XA69_XENBV</name>
<dbReference type="AlphaFoldDB" id="A0A0B6XA69"/>
<evidence type="ECO:0000313" key="1">
    <source>
        <dbReference type="EMBL" id="CDM90066.1"/>
    </source>
</evidence>
<dbReference type="EMBL" id="FO818637">
    <property type="protein sequence ID" value="CDM90066.1"/>
    <property type="molecule type" value="Genomic_DNA"/>
</dbReference>
<evidence type="ECO:0000313" key="2">
    <source>
        <dbReference type="Proteomes" id="UP000032930"/>
    </source>
</evidence>
<dbReference type="KEGG" id="xbv:XBW1_2709"/>
<reference evidence="1 2" key="1">
    <citation type="submission" date="2014-02" db="EMBL/GenBank/DDBJ databases">
        <authorList>
            <person name="Genoscope - CEA"/>
        </authorList>
    </citation>
    <scope>NUCLEOTIDE SEQUENCE [LARGE SCALE GENOMIC DNA]</scope>
    <source>
        <strain evidence="1 2">CS03</strain>
    </source>
</reference>
<proteinExistence type="predicted"/>
<sequence length="39" mass="4288">MPRGRAFVIFDTPTPSERLSNDFESIPLAPYCVVSCASL</sequence>
<accession>A0A0B6XA69</accession>
<dbReference type="Proteomes" id="UP000032930">
    <property type="component" value="Chromosome"/>
</dbReference>